<sequence length="281" mass="30626">MGSLMSGVAPVEHNTQGIAPVLDANTTPQEAREAFRRGVVRPTCGIARGFAQANMIALPREYAFDFLLFTQRNPKPCPILEVLDPGNPKPSIAAGSDIRTDIPLYRVWEHGELVDTCSDITDIWARHDDLVTFLIGCSFTFEFPLMEAGIPVHHIEAGRNVPMYDTSIACKPAGRFSSTMVVSMRGIQPDRIADAVRISGYYPSVHGAPVWVGEPEGIGIPDLQHPDYGDPPIMKDGDIPVFWACGVTPQAAVMASQPSFAITHAPGHMFLTDIPDRSFMV</sequence>
<dbReference type="SUPFAM" id="SSF160920">
    <property type="entry name" value="PSTPO5379-like"/>
    <property type="match status" value="1"/>
</dbReference>
<proteinExistence type="inferred from homology"/>
<name>A0A086ZI76_9BIFI</name>
<evidence type="ECO:0000256" key="3">
    <source>
        <dbReference type="HAMAP-Rule" id="MF_01830"/>
    </source>
</evidence>
<dbReference type="Gene3D" id="3.40.1640.10">
    <property type="entry name" value="PSTPO5379-like"/>
    <property type="match status" value="1"/>
</dbReference>
<comment type="similarity">
    <text evidence="1 3">Belongs to the D-glutamate cyclase family.</text>
</comment>
<accession>A0A086ZI76</accession>
<dbReference type="AlphaFoldDB" id="A0A086ZI76"/>
<gene>
    <name evidence="4" type="ORF">BBOU_1312</name>
</gene>
<dbReference type="EMBL" id="JGYQ01000016">
    <property type="protein sequence ID" value="KFI46226.1"/>
    <property type="molecule type" value="Genomic_DNA"/>
</dbReference>
<dbReference type="HAMAP" id="MF_01830">
    <property type="entry name" value="Hydro_lyase"/>
    <property type="match status" value="1"/>
</dbReference>
<reference evidence="4 5" key="1">
    <citation type="submission" date="2014-03" db="EMBL/GenBank/DDBJ databases">
        <title>Genomics of Bifidobacteria.</title>
        <authorList>
            <person name="Ventura M."/>
            <person name="Milani C."/>
            <person name="Lugli G.A."/>
        </authorList>
    </citation>
    <scope>NUCLEOTIDE SEQUENCE [LARGE SCALE GENOMIC DNA]</scope>
    <source>
        <strain evidence="4 5">LMG 10736</strain>
    </source>
</reference>
<dbReference type="InterPro" id="IPR038021">
    <property type="entry name" value="Putative_hydro-lyase"/>
</dbReference>
<dbReference type="FunFam" id="3.30.2040.10:FF:000001">
    <property type="entry name" value="D-glutamate cyclase, mitochondrial"/>
    <property type="match status" value="1"/>
</dbReference>
<dbReference type="Gene3D" id="3.30.2040.10">
    <property type="entry name" value="PSTPO5379-like domain"/>
    <property type="match status" value="1"/>
</dbReference>
<dbReference type="Pfam" id="PF07286">
    <property type="entry name" value="D-Glu_cyclase"/>
    <property type="match status" value="1"/>
</dbReference>
<dbReference type="GO" id="GO:0016829">
    <property type="term" value="F:lyase activity"/>
    <property type="evidence" value="ECO:0007669"/>
    <property type="project" value="UniProtKB-KW"/>
</dbReference>
<dbReference type="InterPro" id="IPR009906">
    <property type="entry name" value="D-Glu_cyclase"/>
</dbReference>
<evidence type="ECO:0000256" key="1">
    <source>
        <dbReference type="ARBA" id="ARBA00007896"/>
    </source>
</evidence>
<keyword evidence="5" id="KW-1185">Reference proteome</keyword>
<evidence type="ECO:0000256" key="2">
    <source>
        <dbReference type="ARBA" id="ARBA00023239"/>
    </source>
</evidence>
<dbReference type="PANTHER" id="PTHR32022">
    <property type="entry name" value="D-GLUTAMATE CYCLASE, MITOCHONDRIAL"/>
    <property type="match status" value="1"/>
</dbReference>
<protein>
    <recommendedName>
        <fullName evidence="3">Putative hydro-lyase BBOU_1312</fullName>
        <ecNumber evidence="3">4.2.1.-</ecNumber>
    </recommendedName>
</protein>
<evidence type="ECO:0000313" key="4">
    <source>
        <dbReference type="EMBL" id="KFI46226.1"/>
    </source>
</evidence>
<evidence type="ECO:0000313" key="5">
    <source>
        <dbReference type="Proteomes" id="UP000029093"/>
    </source>
</evidence>
<dbReference type="PANTHER" id="PTHR32022:SF10">
    <property type="entry name" value="D-GLUTAMATE CYCLASE, MITOCHONDRIAL"/>
    <property type="match status" value="1"/>
</dbReference>
<keyword evidence="2 3" id="KW-0456">Lyase</keyword>
<comment type="caution">
    <text evidence="4">The sequence shown here is derived from an EMBL/GenBank/DDBJ whole genome shotgun (WGS) entry which is preliminary data.</text>
</comment>
<dbReference type="InterPro" id="IPR016938">
    <property type="entry name" value="UPF0317"/>
</dbReference>
<dbReference type="Proteomes" id="UP000029093">
    <property type="component" value="Unassembled WGS sequence"/>
</dbReference>
<dbReference type="NCBIfam" id="NF003969">
    <property type="entry name" value="PRK05463.1"/>
    <property type="match status" value="1"/>
</dbReference>
<dbReference type="EC" id="4.2.1.-" evidence="3"/>
<organism evidence="4 5">
    <name type="scientific">Bifidobacterium boum</name>
    <dbReference type="NCBI Taxonomy" id="78343"/>
    <lineage>
        <taxon>Bacteria</taxon>
        <taxon>Bacillati</taxon>
        <taxon>Actinomycetota</taxon>
        <taxon>Actinomycetes</taxon>
        <taxon>Bifidobacteriales</taxon>
        <taxon>Bifidobacteriaceae</taxon>
        <taxon>Bifidobacterium</taxon>
    </lineage>
</organism>
<dbReference type="PIRSF" id="PIRSF029755">
    <property type="entry name" value="UCP029755"/>
    <property type="match status" value="1"/>
</dbReference>